<reference evidence="3" key="1">
    <citation type="journal article" date="2017" name="Genome Biol.">
        <title>Comparative genomics reveals high biological diversity and specific adaptations in the industrially and medically important fungal genus Aspergillus.</title>
        <authorList>
            <person name="de Vries R.P."/>
            <person name="Riley R."/>
            <person name="Wiebenga A."/>
            <person name="Aguilar-Osorio G."/>
            <person name="Amillis S."/>
            <person name="Uchima C.A."/>
            <person name="Anderluh G."/>
            <person name="Asadollahi M."/>
            <person name="Askin M."/>
            <person name="Barry K."/>
            <person name="Battaglia E."/>
            <person name="Bayram O."/>
            <person name="Benocci T."/>
            <person name="Braus-Stromeyer S.A."/>
            <person name="Caldana C."/>
            <person name="Canovas D."/>
            <person name="Cerqueira G.C."/>
            <person name="Chen F."/>
            <person name="Chen W."/>
            <person name="Choi C."/>
            <person name="Clum A."/>
            <person name="Dos Santos R.A."/>
            <person name="Damasio A.R."/>
            <person name="Diallinas G."/>
            <person name="Emri T."/>
            <person name="Fekete E."/>
            <person name="Flipphi M."/>
            <person name="Freyberg S."/>
            <person name="Gallo A."/>
            <person name="Gournas C."/>
            <person name="Habgood R."/>
            <person name="Hainaut M."/>
            <person name="Harispe M.L."/>
            <person name="Henrissat B."/>
            <person name="Hilden K.S."/>
            <person name="Hope R."/>
            <person name="Hossain A."/>
            <person name="Karabika E."/>
            <person name="Karaffa L."/>
            <person name="Karanyi Z."/>
            <person name="Krasevec N."/>
            <person name="Kuo A."/>
            <person name="Kusch H."/>
            <person name="LaButti K."/>
            <person name="Lagendijk E.L."/>
            <person name="Lapidus A."/>
            <person name="Levasseur A."/>
            <person name="Lindquist E."/>
            <person name="Lipzen A."/>
            <person name="Logrieco A.F."/>
            <person name="MacCabe A."/>
            <person name="Maekelae M.R."/>
            <person name="Malavazi I."/>
            <person name="Melin P."/>
            <person name="Meyer V."/>
            <person name="Mielnichuk N."/>
            <person name="Miskei M."/>
            <person name="Molnar A.P."/>
            <person name="Mule G."/>
            <person name="Ngan C.Y."/>
            <person name="Orejas M."/>
            <person name="Orosz E."/>
            <person name="Ouedraogo J.P."/>
            <person name="Overkamp K.M."/>
            <person name="Park H.-S."/>
            <person name="Perrone G."/>
            <person name="Piumi F."/>
            <person name="Punt P.J."/>
            <person name="Ram A.F."/>
            <person name="Ramon A."/>
            <person name="Rauscher S."/>
            <person name="Record E."/>
            <person name="Riano-Pachon D.M."/>
            <person name="Robert V."/>
            <person name="Roehrig J."/>
            <person name="Ruller R."/>
            <person name="Salamov A."/>
            <person name="Salih N.S."/>
            <person name="Samson R.A."/>
            <person name="Sandor E."/>
            <person name="Sanguinetti M."/>
            <person name="Schuetze T."/>
            <person name="Sepcic K."/>
            <person name="Shelest E."/>
            <person name="Sherlock G."/>
            <person name="Sophianopoulou V."/>
            <person name="Squina F.M."/>
            <person name="Sun H."/>
            <person name="Susca A."/>
            <person name="Todd R.B."/>
            <person name="Tsang A."/>
            <person name="Unkles S.E."/>
            <person name="van de Wiele N."/>
            <person name="van Rossen-Uffink D."/>
            <person name="Oliveira J.V."/>
            <person name="Vesth T.C."/>
            <person name="Visser J."/>
            <person name="Yu J.-H."/>
            <person name="Zhou M."/>
            <person name="Andersen M.R."/>
            <person name="Archer D.B."/>
            <person name="Baker S.E."/>
            <person name="Benoit I."/>
            <person name="Brakhage A.A."/>
            <person name="Braus G.H."/>
            <person name="Fischer R."/>
            <person name="Frisvad J.C."/>
            <person name="Goldman G.H."/>
            <person name="Houbraken J."/>
            <person name="Oakley B."/>
            <person name="Pocsi I."/>
            <person name="Scazzocchio C."/>
            <person name="Seiboth B."/>
            <person name="vanKuyk P.A."/>
            <person name="Wortman J."/>
            <person name="Dyer P.S."/>
            <person name="Grigoriev I.V."/>
        </authorList>
    </citation>
    <scope>NUCLEOTIDE SEQUENCE [LARGE SCALE GENOMIC DNA]</scope>
    <source>
        <strain evidence="3">CBS 506.65</strain>
    </source>
</reference>
<dbReference type="OrthoDB" id="2104739at2759"/>
<evidence type="ECO:0000313" key="3">
    <source>
        <dbReference type="Proteomes" id="UP000184188"/>
    </source>
</evidence>
<dbReference type="GeneID" id="34613939"/>
<protein>
    <recommendedName>
        <fullName evidence="1">HNH nuclease domain-containing protein</fullName>
    </recommendedName>
</protein>
<gene>
    <name evidence="2" type="ORF">ASPZODRAFT_19764</name>
</gene>
<accession>A0A1L9S7C0</accession>
<dbReference type="VEuPathDB" id="FungiDB:ASPZODRAFT_19764"/>
<dbReference type="EMBL" id="KV878354">
    <property type="protein sequence ID" value="OJJ43065.1"/>
    <property type="molecule type" value="Genomic_DNA"/>
</dbReference>
<dbReference type="Proteomes" id="UP000184188">
    <property type="component" value="Unassembled WGS sequence"/>
</dbReference>
<evidence type="ECO:0000259" key="1">
    <source>
        <dbReference type="Pfam" id="PF13391"/>
    </source>
</evidence>
<sequence length="213" mass="24195">MTLGIVKARARSRTSSVISSLHDQRQRAVETVASTLDQHQSFRNLGKLRDGHCCVITGDMDTEEWDRRGRPDDVDFGPVEVAYIIPFAYTSWEKSTQCPGQTTSSREVLWHCFPQVRLVGMQVSSINSLLNGITLRDYVHTQFGKYTIAFKPTDTPNVYERKLFNRFPSAQRRTLPQSSRIKFTHAPGTETFELPSTALLNCHYRLAEILNAS</sequence>
<proteinExistence type="predicted"/>
<dbReference type="STRING" id="1073090.A0A1L9S7C0"/>
<dbReference type="InterPro" id="IPR003615">
    <property type="entry name" value="HNH_nuc"/>
</dbReference>
<dbReference type="RefSeq" id="XP_022577575.1">
    <property type="nucleotide sequence ID" value="XM_022727475.1"/>
</dbReference>
<name>A0A1L9S7C0_9EURO</name>
<evidence type="ECO:0000313" key="2">
    <source>
        <dbReference type="EMBL" id="OJJ43065.1"/>
    </source>
</evidence>
<keyword evidence="3" id="KW-1185">Reference proteome</keyword>
<dbReference type="Pfam" id="PF13391">
    <property type="entry name" value="HNH_2"/>
    <property type="match status" value="1"/>
</dbReference>
<feature type="domain" description="HNH nuclease" evidence="1">
    <location>
        <begin position="54"/>
        <end position="151"/>
    </location>
</feature>
<dbReference type="AlphaFoldDB" id="A0A1L9S7C0"/>
<organism evidence="2 3">
    <name type="scientific">Penicilliopsis zonata CBS 506.65</name>
    <dbReference type="NCBI Taxonomy" id="1073090"/>
    <lineage>
        <taxon>Eukaryota</taxon>
        <taxon>Fungi</taxon>
        <taxon>Dikarya</taxon>
        <taxon>Ascomycota</taxon>
        <taxon>Pezizomycotina</taxon>
        <taxon>Eurotiomycetes</taxon>
        <taxon>Eurotiomycetidae</taxon>
        <taxon>Eurotiales</taxon>
        <taxon>Aspergillaceae</taxon>
        <taxon>Penicilliopsis</taxon>
    </lineage>
</organism>